<evidence type="ECO:0000313" key="2">
    <source>
        <dbReference type="Proteomes" id="UP000019335"/>
    </source>
</evidence>
<organism evidence="1 2">
    <name type="scientific">Nannochloropsis gaditana</name>
    <dbReference type="NCBI Taxonomy" id="72520"/>
    <lineage>
        <taxon>Eukaryota</taxon>
        <taxon>Sar</taxon>
        <taxon>Stramenopiles</taxon>
        <taxon>Ochrophyta</taxon>
        <taxon>Eustigmatophyceae</taxon>
        <taxon>Eustigmatales</taxon>
        <taxon>Monodopsidaceae</taxon>
        <taxon>Nannochloropsis</taxon>
    </lineage>
</organism>
<gene>
    <name evidence="1" type="ORF">Naga_101775g1</name>
</gene>
<proteinExistence type="predicted"/>
<dbReference type="AlphaFoldDB" id="W7TCG4"/>
<sequence>GGRAGPQARRWVGRRTALSFSPREVDARSLILSLHPLPLSPPLPLPRKPRLLLCLPHGPGPSPCLLLPNPLQLRPHGPSPRRGRACPGCVPPFPPGPGEGPLCPTAFPLDCGSSLRDRRGGGGRELGGGVRAGARVALRGIRWIC</sequence>
<dbReference type="EMBL" id="AZIL01002574">
    <property type="protein sequence ID" value="EWM21238.1"/>
    <property type="molecule type" value="Genomic_DNA"/>
</dbReference>
<evidence type="ECO:0000313" key="1">
    <source>
        <dbReference type="EMBL" id="EWM21238.1"/>
    </source>
</evidence>
<name>W7TCG4_9STRA</name>
<reference evidence="1 2" key="1">
    <citation type="journal article" date="2014" name="Mol. Plant">
        <title>Chromosome Scale Genome Assembly and Transcriptome Profiling of Nannochloropsis gaditana in Nitrogen Depletion.</title>
        <authorList>
            <person name="Corteggiani Carpinelli E."/>
            <person name="Telatin A."/>
            <person name="Vitulo N."/>
            <person name="Forcato C."/>
            <person name="D'Angelo M."/>
            <person name="Schiavon R."/>
            <person name="Vezzi A."/>
            <person name="Giacometti G.M."/>
            <person name="Morosinotto T."/>
            <person name="Valle G."/>
        </authorList>
    </citation>
    <scope>NUCLEOTIDE SEQUENCE [LARGE SCALE GENOMIC DNA]</scope>
    <source>
        <strain evidence="1 2">B-31</strain>
    </source>
</reference>
<accession>W7TCG4</accession>
<protein>
    <submittedName>
        <fullName evidence="1">Uncharacterized protein</fullName>
    </submittedName>
</protein>
<keyword evidence="2" id="KW-1185">Reference proteome</keyword>
<dbReference type="Proteomes" id="UP000019335">
    <property type="component" value="Unassembled WGS sequence"/>
</dbReference>
<comment type="caution">
    <text evidence="1">The sequence shown here is derived from an EMBL/GenBank/DDBJ whole genome shotgun (WGS) entry which is preliminary data.</text>
</comment>
<feature type="non-terminal residue" evidence="1">
    <location>
        <position position="1"/>
    </location>
</feature>